<protein>
    <submittedName>
        <fullName evidence="1">Uncharacterized protein</fullName>
    </submittedName>
</protein>
<evidence type="ECO:0000313" key="2">
    <source>
        <dbReference type="Proteomes" id="UP000202786"/>
    </source>
</evidence>
<dbReference type="GeneID" id="16194074"/>
<name>R4T9J0_9CAUD</name>
<evidence type="ECO:0000313" key="1">
    <source>
        <dbReference type="EMBL" id="AGM11595.1"/>
    </source>
</evidence>
<organism evidence="1 2">
    <name type="scientific">Halogranum tailed virus 1</name>
    <dbReference type="NCBI Taxonomy" id="1273749"/>
    <lineage>
        <taxon>Viruses</taxon>
        <taxon>Duplodnaviria</taxon>
        <taxon>Heunggongvirae</taxon>
        <taxon>Uroviricota</taxon>
        <taxon>Caudoviricetes</taxon>
        <taxon>Thumleimavirales</taxon>
        <taxon>Halomagnusviridae</taxon>
        <taxon>Hagravirus</taxon>
        <taxon>Hagravirus capitaneum</taxon>
        <taxon>Hagravirus HGTV1</taxon>
    </lineage>
</organism>
<dbReference type="KEGG" id="vg:16194074"/>
<dbReference type="EMBL" id="KC292026">
    <property type="protein sequence ID" value="AGM11595.1"/>
    <property type="molecule type" value="Genomic_DNA"/>
</dbReference>
<keyword evidence="2" id="KW-1185">Reference proteome</keyword>
<accession>R4T9J0</accession>
<reference evidence="1 2" key="1">
    <citation type="submission" date="2012-12" db="EMBL/GenBank/DDBJ databases">
        <authorList>
            <person name="Sencilo A."/>
            <person name="Jacobs-Sera D."/>
            <person name="Russell D.A."/>
            <person name="Ko C."/>
            <person name="Atanasova N."/>
            <person name="Osterlund E."/>
            <person name="Oksanen H.M."/>
            <person name="Bamford D.H."/>
            <person name="Hatfull G.F."/>
            <person name="Roine E."/>
            <person name="Hendrix R.W."/>
        </authorList>
    </citation>
    <scope>NUCLEOTIDE SEQUENCE [LARGE SCALE GENOMIC DNA]</scope>
</reference>
<dbReference type="RefSeq" id="YP_008059473.1">
    <property type="nucleotide sequence ID" value="NC_021328.1"/>
</dbReference>
<proteinExistence type="predicted"/>
<dbReference type="Proteomes" id="UP000202786">
    <property type="component" value="Segment"/>
</dbReference>
<sequence>MARELGRLKVATFCQSCGFVKGHPAGEGVNRCTDCGRFTSDDPDVCCTIHELRKSPYPSGECPYCEMERDRQAQMMHEMTRDPTVEPW</sequence>
<gene>
    <name evidence="1" type="primary">298</name>
    <name evidence="1" type="ORF">HGTV1_298</name>
</gene>